<dbReference type="EMBL" id="KN847540">
    <property type="protein sequence ID" value="KIW04564.1"/>
    <property type="molecule type" value="Genomic_DNA"/>
</dbReference>
<protein>
    <recommendedName>
        <fullName evidence="4">tripeptidyl-peptidase II</fullName>
        <ecNumber evidence="4">3.4.14.10</ecNumber>
    </recommendedName>
</protein>
<evidence type="ECO:0000256" key="4">
    <source>
        <dbReference type="ARBA" id="ARBA00012462"/>
    </source>
</evidence>
<evidence type="ECO:0000256" key="7">
    <source>
        <dbReference type="ARBA" id="ARBA00022723"/>
    </source>
</evidence>
<evidence type="ECO:0000256" key="13">
    <source>
        <dbReference type="ARBA" id="ARBA00023145"/>
    </source>
</evidence>
<keyword evidence="5" id="KW-0964">Secreted</keyword>
<accession>A0A0D2AZQ0</accession>
<keyword evidence="8 17" id="KW-0732">Signal</keyword>
<dbReference type="InParanoid" id="A0A0D2AZQ0"/>
<dbReference type="GO" id="GO:0008240">
    <property type="term" value="F:tripeptidyl-peptidase activity"/>
    <property type="evidence" value="ECO:0007669"/>
    <property type="project" value="UniProtKB-EC"/>
</dbReference>
<feature type="signal peptide" evidence="17">
    <location>
        <begin position="1"/>
        <end position="22"/>
    </location>
</feature>
<reference evidence="19 20" key="1">
    <citation type="submission" date="2015-01" db="EMBL/GenBank/DDBJ databases">
        <title>The Genome Sequence of Ochroconis gallopava CBS43764.</title>
        <authorList>
            <consortium name="The Broad Institute Genomics Platform"/>
            <person name="Cuomo C."/>
            <person name="de Hoog S."/>
            <person name="Gorbushina A."/>
            <person name="Stielow B."/>
            <person name="Teixiera M."/>
            <person name="Abouelleil A."/>
            <person name="Chapman S.B."/>
            <person name="Priest M."/>
            <person name="Young S.K."/>
            <person name="Wortman J."/>
            <person name="Nusbaum C."/>
            <person name="Birren B."/>
        </authorList>
    </citation>
    <scope>NUCLEOTIDE SEQUENCE [LARGE SCALE GENOMIC DNA]</scope>
    <source>
        <strain evidence="19 20">CBS 43764</strain>
    </source>
</reference>
<dbReference type="SMART" id="SM00944">
    <property type="entry name" value="Pro-kuma_activ"/>
    <property type="match status" value="1"/>
</dbReference>
<dbReference type="VEuPathDB" id="FungiDB:PV09_04315"/>
<dbReference type="SUPFAM" id="SSF52743">
    <property type="entry name" value="Subtilisin-like"/>
    <property type="match status" value="1"/>
</dbReference>
<dbReference type="InterPro" id="IPR036852">
    <property type="entry name" value="Peptidase_S8/S53_dom_sf"/>
</dbReference>
<keyword evidence="20" id="KW-1185">Reference proteome</keyword>
<feature type="binding site" evidence="15">
    <location>
        <position position="586"/>
    </location>
    <ligand>
        <name>Ca(2+)</name>
        <dbReference type="ChEBI" id="CHEBI:29108"/>
    </ligand>
</feature>
<keyword evidence="9 15" id="KW-0378">Hydrolase</keyword>
<proteinExistence type="predicted"/>
<dbReference type="PROSITE" id="PS51695">
    <property type="entry name" value="SEDOLISIN"/>
    <property type="match status" value="1"/>
</dbReference>
<comment type="subcellular location">
    <subcellularLocation>
        <location evidence="3">Secreted</location>
        <location evidence="3">Extracellular space</location>
    </subcellularLocation>
</comment>
<dbReference type="GO" id="GO:0046872">
    <property type="term" value="F:metal ion binding"/>
    <property type="evidence" value="ECO:0007669"/>
    <property type="project" value="UniProtKB-UniRule"/>
</dbReference>
<evidence type="ECO:0000313" key="20">
    <source>
        <dbReference type="Proteomes" id="UP000053259"/>
    </source>
</evidence>
<dbReference type="Proteomes" id="UP000053259">
    <property type="component" value="Unassembled WGS sequence"/>
</dbReference>
<dbReference type="MEROPS" id="S53.010"/>
<feature type="chain" id="PRO_5002254069" description="tripeptidyl-peptidase II" evidence="17">
    <location>
        <begin position="23"/>
        <end position="636"/>
    </location>
</feature>
<evidence type="ECO:0000256" key="11">
    <source>
        <dbReference type="ARBA" id="ARBA00022837"/>
    </source>
</evidence>
<evidence type="ECO:0000256" key="16">
    <source>
        <dbReference type="SAM" id="MobiDB-lite"/>
    </source>
</evidence>
<evidence type="ECO:0000259" key="18">
    <source>
        <dbReference type="PROSITE" id="PS51695"/>
    </source>
</evidence>
<evidence type="ECO:0000256" key="10">
    <source>
        <dbReference type="ARBA" id="ARBA00022825"/>
    </source>
</evidence>
<feature type="compositionally biased region" description="Polar residues" evidence="16">
    <location>
        <begin position="212"/>
        <end position="221"/>
    </location>
</feature>
<dbReference type="EC" id="3.4.14.10" evidence="4"/>
<dbReference type="OrthoDB" id="409122at2759"/>
<feature type="active site" description="Charge relay system" evidence="15">
    <location>
        <position position="319"/>
    </location>
</feature>
<dbReference type="SUPFAM" id="SSF54897">
    <property type="entry name" value="Protease propeptides/inhibitors"/>
    <property type="match status" value="1"/>
</dbReference>
<keyword evidence="7 15" id="KW-0479">Metal-binding</keyword>
<dbReference type="PANTHER" id="PTHR14218:SF39">
    <property type="entry name" value="PEPTIDASE S53 DOMAIN-CONTAINING PROTEIN"/>
    <property type="match status" value="1"/>
</dbReference>
<dbReference type="Pfam" id="PF00082">
    <property type="entry name" value="Peptidase_S8"/>
    <property type="match status" value="1"/>
</dbReference>
<evidence type="ECO:0000256" key="5">
    <source>
        <dbReference type="ARBA" id="ARBA00022525"/>
    </source>
</evidence>
<feature type="active site" description="Charge relay system" evidence="15">
    <location>
        <position position="323"/>
    </location>
</feature>
<feature type="binding site" evidence="15">
    <location>
        <position position="587"/>
    </location>
    <ligand>
        <name>Ca(2+)</name>
        <dbReference type="ChEBI" id="CHEBI:29108"/>
    </ligand>
</feature>
<keyword evidence="11 15" id="KW-0106">Calcium</keyword>
<dbReference type="Pfam" id="PF09286">
    <property type="entry name" value="Pro-kuma_activ"/>
    <property type="match status" value="1"/>
</dbReference>
<keyword evidence="12" id="KW-0843">Virulence</keyword>
<feature type="domain" description="Peptidase S53" evidence="18">
    <location>
        <begin position="235"/>
        <end position="627"/>
    </location>
</feature>
<evidence type="ECO:0000256" key="1">
    <source>
        <dbReference type="ARBA" id="ARBA00001910"/>
    </source>
</evidence>
<dbReference type="InterPro" id="IPR030400">
    <property type="entry name" value="Sedolisin_dom"/>
</dbReference>
<dbReference type="GO" id="GO:0004252">
    <property type="term" value="F:serine-type endopeptidase activity"/>
    <property type="evidence" value="ECO:0007669"/>
    <property type="project" value="UniProtKB-UniRule"/>
</dbReference>
<name>A0A0D2AZQ0_9PEZI</name>
<dbReference type="InterPro" id="IPR015366">
    <property type="entry name" value="S53_propep"/>
</dbReference>
<evidence type="ECO:0000256" key="9">
    <source>
        <dbReference type="ARBA" id="ARBA00022801"/>
    </source>
</evidence>
<evidence type="ECO:0000256" key="17">
    <source>
        <dbReference type="SAM" id="SignalP"/>
    </source>
</evidence>
<evidence type="ECO:0000256" key="2">
    <source>
        <dbReference type="ARBA" id="ARBA00002451"/>
    </source>
</evidence>
<dbReference type="InterPro" id="IPR000209">
    <property type="entry name" value="Peptidase_S8/S53_dom"/>
</dbReference>
<evidence type="ECO:0000256" key="8">
    <source>
        <dbReference type="ARBA" id="ARBA00022729"/>
    </source>
</evidence>
<feature type="binding site" evidence="15">
    <location>
        <position position="607"/>
    </location>
    <ligand>
        <name>Ca(2+)</name>
        <dbReference type="ChEBI" id="CHEBI:29108"/>
    </ligand>
</feature>
<organism evidence="19 20">
    <name type="scientific">Verruconis gallopava</name>
    <dbReference type="NCBI Taxonomy" id="253628"/>
    <lineage>
        <taxon>Eukaryota</taxon>
        <taxon>Fungi</taxon>
        <taxon>Dikarya</taxon>
        <taxon>Ascomycota</taxon>
        <taxon>Pezizomycotina</taxon>
        <taxon>Dothideomycetes</taxon>
        <taxon>Pleosporomycetidae</taxon>
        <taxon>Venturiales</taxon>
        <taxon>Sympoventuriaceae</taxon>
        <taxon>Verruconis</taxon>
    </lineage>
</organism>
<keyword evidence="13" id="KW-0865">Zymogen</keyword>
<dbReference type="AlphaFoldDB" id="A0A0D2AZQ0"/>
<dbReference type="RefSeq" id="XP_016214433.1">
    <property type="nucleotide sequence ID" value="XM_016357641.1"/>
</dbReference>
<dbReference type="GO" id="GO:0005576">
    <property type="term" value="C:extracellular region"/>
    <property type="evidence" value="ECO:0007669"/>
    <property type="project" value="UniProtKB-SubCell"/>
</dbReference>
<keyword evidence="10 15" id="KW-0720">Serine protease</keyword>
<dbReference type="PANTHER" id="PTHR14218">
    <property type="entry name" value="PROTEASE S8 TRIPEPTIDYL PEPTIDASE I CLN2"/>
    <property type="match status" value="1"/>
</dbReference>
<dbReference type="HOGENOM" id="CLU_013783_3_0_1"/>
<dbReference type="Gene3D" id="3.40.50.200">
    <property type="entry name" value="Peptidase S8/S53 domain"/>
    <property type="match status" value="1"/>
</dbReference>
<feature type="region of interest" description="Disordered" evidence="16">
    <location>
        <begin position="211"/>
        <end position="231"/>
    </location>
</feature>
<dbReference type="STRING" id="253628.A0A0D2AZQ0"/>
<dbReference type="CDD" id="cd04056">
    <property type="entry name" value="Peptidases_S53"/>
    <property type="match status" value="1"/>
</dbReference>
<keyword evidence="14" id="KW-0325">Glycoprotein</keyword>
<evidence type="ECO:0000256" key="15">
    <source>
        <dbReference type="PROSITE-ProRule" id="PRU01032"/>
    </source>
</evidence>
<evidence type="ECO:0000256" key="12">
    <source>
        <dbReference type="ARBA" id="ARBA00023026"/>
    </source>
</evidence>
<dbReference type="FunFam" id="3.40.50.200:FF:000015">
    <property type="entry name" value="Tripeptidyl peptidase A"/>
    <property type="match status" value="1"/>
</dbReference>
<dbReference type="GO" id="GO:0006508">
    <property type="term" value="P:proteolysis"/>
    <property type="evidence" value="ECO:0007669"/>
    <property type="project" value="UniProtKB-KW"/>
</dbReference>
<gene>
    <name evidence="19" type="ORF">PV09_04315</name>
</gene>
<evidence type="ECO:0000256" key="3">
    <source>
        <dbReference type="ARBA" id="ARBA00004239"/>
    </source>
</evidence>
<feature type="binding site" evidence="15">
    <location>
        <position position="605"/>
    </location>
    <ligand>
        <name>Ca(2+)</name>
        <dbReference type="ChEBI" id="CHEBI:29108"/>
    </ligand>
</feature>
<comment type="function">
    <text evidence="2">Secreted tripeptidyl-peptidase which degrades proteins at acidic pHs and is involved in virulence.</text>
</comment>
<comment type="catalytic activity">
    <reaction evidence="1">
        <text>Release of an N-terminal tripeptide from a polypeptide.</text>
        <dbReference type="EC" id="3.4.14.10"/>
    </reaction>
</comment>
<dbReference type="InterPro" id="IPR050819">
    <property type="entry name" value="Tripeptidyl-peptidase_I"/>
</dbReference>
<dbReference type="GeneID" id="27312288"/>
<evidence type="ECO:0000313" key="19">
    <source>
        <dbReference type="EMBL" id="KIW04564.1"/>
    </source>
</evidence>
<evidence type="ECO:0000256" key="6">
    <source>
        <dbReference type="ARBA" id="ARBA00022670"/>
    </source>
</evidence>
<comment type="cofactor">
    <cofactor evidence="15">
        <name>Ca(2+)</name>
        <dbReference type="ChEBI" id="CHEBI:29108"/>
    </cofactor>
    <text evidence="15">Binds 1 Ca(2+) ion per subunit.</text>
</comment>
<keyword evidence="6 15" id="KW-0645">Protease</keyword>
<feature type="active site" description="Charge relay system" evidence="15">
    <location>
        <position position="544"/>
    </location>
</feature>
<sequence>MAPSSFASLVSSVLLLSSAVLASPIEKLNRRQYSVKSFHNAPRKWHRHGAAPPDHVLEMQIGLKQSKIDDLLQHLNQVSDPKHERYGDHLSAVEVHDLVRPSDETVELVTSWLVENGISPDSLSFNRAGDWISVHVPVHQANRLLNTEYSIFEHEENGAWLVRTPEWSLPEYLHSHIDVIEPTNSFLRPLRKSPESKSRFEHYSSINHEDVSSSIAASTQPSGSGSGPTECNTTLVTPGCLRSLYGTLDYKPQATDKNRMSLANYLGELNIRSDLKLYLQQFRPEAVAAADEFKQVSINNGTLSQTLTAYDIENDIGVEGALDVQTMLGCAWPTPLITYSTGGSQPGFKPDNYTPTNTNEPYLDWVQYMLNLDDDEIPYVVSTSYADDEQTVSPDYAKRVCESFAQLGARGISLFFASGDDGVGPDGNCFSNDPPYARKFLPEFPSSCPYVTTVGATYKFDPEVAAYDGRFKTPFASGGGFSDLFPAPEYQKEAVSKYLKENNNFPQYAGLFNPAGRAYPDVAAQGVNYSVVYNSSVIPVDGTSASTPGFSSVIALVNDALLAAGRPTMGFLNPWLYGGGYAAFNDVTSGSSIGCNVSGFPAAEGWDAVTGFGTPNFPKILENLGIGKGGYGGHYK</sequence>
<evidence type="ECO:0000256" key="14">
    <source>
        <dbReference type="ARBA" id="ARBA00023180"/>
    </source>
</evidence>
<dbReference type="CDD" id="cd11377">
    <property type="entry name" value="Pro-peptidase_S53"/>
    <property type="match status" value="1"/>
</dbReference>